<dbReference type="GO" id="GO:0005737">
    <property type="term" value="C:cytoplasm"/>
    <property type="evidence" value="ECO:0007669"/>
    <property type="project" value="UniProtKB-SubCell"/>
</dbReference>
<dbReference type="HAMAP" id="MF_01899">
    <property type="entry name" value="RNase_D"/>
    <property type="match status" value="1"/>
</dbReference>
<sequence>MQPITDTDTLAALCTRLRQADFVTIDTEFLRDNTYYSLLCLVQLADDEGAAAVDPLADGLDLTPLFELLDDPSVLKVMHACRQDMEIFYQMTGHIPKPVFDTQIAATVCGFGESVGYETLVTKIAREQVDKTARYTDWSKRPLSDTQIDYALGDVTHLRVIYRHLSEQLRKTGREDWVAEDMAVLTDPALYEVDPETAWQRIKIRSNKPRFLALVQKIAAWREREAQRRNLPRNRVLKDDTLLEIAAHGPSNVEDLDNIRGLARGFSRSSGGKSLFSAIEQANALPADALPRVDRGKPRNPTPPMADLLKVLLKIKCQEAGVAPRMVASAQDIESWAADPAQDFPGLHGWRRAIFGEDALKLLDGSLALTVHGQNIDVVELEPED</sequence>
<comment type="catalytic activity">
    <reaction evidence="6">
        <text>Exonucleolytic cleavage that removes extra residues from the 3'-terminus of tRNA to produce 5'-mononucleotides.</text>
        <dbReference type="EC" id="3.1.13.5"/>
    </reaction>
</comment>
<dbReference type="SUPFAM" id="SSF53098">
    <property type="entry name" value="Ribonuclease H-like"/>
    <property type="match status" value="1"/>
</dbReference>
<evidence type="ECO:0000313" key="8">
    <source>
        <dbReference type="EMBL" id="RMB08602.1"/>
    </source>
</evidence>
<dbReference type="InterPro" id="IPR051086">
    <property type="entry name" value="RNase_D-like"/>
</dbReference>
<dbReference type="SMART" id="SM00341">
    <property type="entry name" value="HRDC"/>
    <property type="match status" value="1"/>
</dbReference>
<keyword evidence="4 6" id="KW-0378">Hydrolase</keyword>
<keyword evidence="3 6" id="KW-0540">Nuclease</keyword>
<dbReference type="GO" id="GO:0003676">
    <property type="term" value="F:nucleic acid binding"/>
    <property type="evidence" value="ECO:0007669"/>
    <property type="project" value="InterPro"/>
</dbReference>
<evidence type="ECO:0000259" key="7">
    <source>
        <dbReference type="PROSITE" id="PS50967"/>
    </source>
</evidence>
<dbReference type="SUPFAM" id="SSF47819">
    <property type="entry name" value="HRDC-like"/>
    <property type="match status" value="2"/>
</dbReference>
<dbReference type="Gene3D" id="3.30.420.10">
    <property type="entry name" value="Ribonuclease H-like superfamily/Ribonuclease H"/>
    <property type="match status" value="1"/>
</dbReference>
<accession>A0A3M0CGV0</accession>
<dbReference type="InterPro" id="IPR012337">
    <property type="entry name" value="RNaseH-like_sf"/>
</dbReference>
<dbReference type="NCBIfam" id="TIGR01388">
    <property type="entry name" value="rnd"/>
    <property type="match status" value="1"/>
</dbReference>
<dbReference type="InterPro" id="IPR006292">
    <property type="entry name" value="RNase_D"/>
</dbReference>
<dbReference type="FunCoup" id="A0A3M0CGV0">
    <property type="interactions" value="18"/>
</dbReference>
<dbReference type="EC" id="3.1.13.5" evidence="6"/>
<keyword evidence="2 6" id="KW-0819">tRNA processing</keyword>
<dbReference type="GO" id="GO:0042780">
    <property type="term" value="P:tRNA 3'-end processing"/>
    <property type="evidence" value="ECO:0007669"/>
    <property type="project" value="UniProtKB-UniRule"/>
</dbReference>
<dbReference type="InParanoid" id="A0A3M0CGV0"/>
<dbReference type="EMBL" id="REFR01000010">
    <property type="protein sequence ID" value="RMB08602.1"/>
    <property type="molecule type" value="Genomic_DNA"/>
</dbReference>
<dbReference type="GO" id="GO:0033890">
    <property type="term" value="F:ribonuclease D activity"/>
    <property type="evidence" value="ECO:0007669"/>
    <property type="project" value="UniProtKB-UniRule"/>
</dbReference>
<evidence type="ECO:0000256" key="2">
    <source>
        <dbReference type="ARBA" id="ARBA00022694"/>
    </source>
</evidence>
<dbReference type="Pfam" id="PF00570">
    <property type="entry name" value="HRDC"/>
    <property type="match status" value="1"/>
</dbReference>
<name>A0A3M0CGV0_9PROT</name>
<dbReference type="InterPro" id="IPR036397">
    <property type="entry name" value="RNaseH_sf"/>
</dbReference>
<dbReference type="InterPro" id="IPR044876">
    <property type="entry name" value="HRDC_dom_sf"/>
</dbReference>
<comment type="caution">
    <text evidence="8">The sequence shown here is derived from an EMBL/GenBank/DDBJ whole genome shotgun (WGS) entry which is preliminary data.</text>
</comment>
<evidence type="ECO:0000313" key="9">
    <source>
        <dbReference type="Proteomes" id="UP000271227"/>
    </source>
</evidence>
<gene>
    <name evidence="6" type="primary">rnd</name>
    <name evidence="8" type="ORF">BXY39_1237</name>
</gene>
<dbReference type="Pfam" id="PF01612">
    <property type="entry name" value="DNA_pol_A_exo1"/>
    <property type="match status" value="1"/>
</dbReference>
<reference evidence="8 9" key="1">
    <citation type="submission" date="2018-10" db="EMBL/GenBank/DDBJ databases">
        <title>Genomic Encyclopedia of Archaeal and Bacterial Type Strains, Phase II (KMG-II): from individual species to whole genera.</title>
        <authorList>
            <person name="Goeker M."/>
        </authorList>
    </citation>
    <scope>NUCLEOTIDE SEQUENCE [LARGE SCALE GENOMIC DNA]</scope>
    <source>
        <strain evidence="8 9">DSM 25217</strain>
    </source>
</reference>
<dbReference type="InterPro" id="IPR002121">
    <property type="entry name" value="HRDC_dom"/>
</dbReference>
<dbReference type="GO" id="GO:0008408">
    <property type="term" value="F:3'-5' exonuclease activity"/>
    <property type="evidence" value="ECO:0007669"/>
    <property type="project" value="InterPro"/>
</dbReference>
<dbReference type="RefSeq" id="WP_121937953.1">
    <property type="nucleotide sequence ID" value="NZ_REFR01000010.1"/>
</dbReference>
<keyword evidence="1 6" id="KW-0963">Cytoplasm</keyword>
<dbReference type="PROSITE" id="PS50967">
    <property type="entry name" value="HRDC"/>
    <property type="match status" value="1"/>
</dbReference>
<comment type="subcellular location">
    <subcellularLocation>
        <location evidence="6">Cytoplasm</location>
    </subcellularLocation>
</comment>
<dbReference type="CDD" id="cd06142">
    <property type="entry name" value="RNaseD_exo"/>
    <property type="match status" value="1"/>
</dbReference>
<comment type="similarity">
    <text evidence="6">Belongs to the RNase D family.</text>
</comment>
<dbReference type="AlphaFoldDB" id="A0A3M0CGV0"/>
<comment type="cofactor">
    <cofactor evidence="6">
        <name>a divalent metal cation</name>
        <dbReference type="ChEBI" id="CHEBI:60240"/>
    </cofactor>
</comment>
<dbReference type="Gene3D" id="1.10.150.80">
    <property type="entry name" value="HRDC domain"/>
    <property type="match status" value="1"/>
</dbReference>
<evidence type="ECO:0000256" key="5">
    <source>
        <dbReference type="ARBA" id="ARBA00022839"/>
    </source>
</evidence>
<dbReference type="SMART" id="SM00474">
    <property type="entry name" value="35EXOc"/>
    <property type="match status" value="1"/>
</dbReference>
<proteinExistence type="inferred from homology"/>
<dbReference type="PANTHER" id="PTHR47649">
    <property type="entry name" value="RIBONUCLEASE D"/>
    <property type="match status" value="1"/>
</dbReference>
<dbReference type="PANTHER" id="PTHR47649:SF1">
    <property type="entry name" value="RIBONUCLEASE D"/>
    <property type="match status" value="1"/>
</dbReference>
<evidence type="ECO:0000256" key="4">
    <source>
        <dbReference type="ARBA" id="ARBA00022801"/>
    </source>
</evidence>
<keyword evidence="9" id="KW-1185">Reference proteome</keyword>
<protein>
    <recommendedName>
        <fullName evidence="6">Ribonuclease D</fullName>
        <shortName evidence="6">RNase D</shortName>
        <ecNumber evidence="6">3.1.13.5</ecNumber>
    </recommendedName>
</protein>
<dbReference type="OrthoDB" id="9800549at2"/>
<evidence type="ECO:0000256" key="3">
    <source>
        <dbReference type="ARBA" id="ARBA00022722"/>
    </source>
</evidence>
<organism evidence="8 9">
    <name type="scientific">Eilatimonas milleporae</name>
    <dbReference type="NCBI Taxonomy" id="911205"/>
    <lineage>
        <taxon>Bacteria</taxon>
        <taxon>Pseudomonadati</taxon>
        <taxon>Pseudomonadota</taxon>
        <taxon>Alphaproteobacteria</taxon>
        <taxon>Kordiimonadales</taxon>
        <taxon>Kordiimonadaceae</taxon>
        <taxon>Eilatimonas</taxon>
    </lineage>
</organism>
<dbReference type="GO" id="GO:0000166">
    <property type="term" value="F:nucleotide binding"/>
    <property type="evidence" value="ECO:0007669"/>
    <property type="project" value="InterPro"/>
</dbReference>
<keyword evidence="5 6" id="KW-0269">Exonuclease</keyword>
<feature type="domain" description="HRDC" evidence="7">
    <location>
        <begin position="208"/>
        <end position="289"/>
    </location>
</feature>
<evidence type="ECO:0000256" key="6">
    <source>
        <dbReference type="HAMAP-Rule" id="MF_01899"/>
    </source>
</evidence>
<comment type="function">
    <text evidence="6">Exonuclease involved in the 3' processing of various precursor tRNAs. Initiates hydrolysis at the 3'-terminus of an RNA molecule and releases 5'-mononucleotides.</text>
</comment>
<dbReference type="Proteomes" id="UP000271227">
    <property type="component" value="Unassembled WGS sequence"/>
</dbReference>
<evidence type="ECO:0000256" key="1">
    <source>
        <dbReference type="ARBA" id="ARBA00022490"/>
    </source>
</evidence>
<dbReference type="InterPro" id="IPR002562">
    <property type="entry name" value="3'-5'_exonuclease_dom"/>
</dbReference>
<dbReference type="InterPro" id="IPR010997">
    <property type="entry name" value="HRDC-like_sf"/>
</dbReference>